<evidence type="ECO:0000313" key="2">
    <source>
        <dbReference type="Proteomes" id="UP000324222"/>
    </source>
</evidence>
<sequence>MIFLLRARSVFCVRVGGVISEAARVAAEAAKRDLKIQTRALSVTYGKITDLKPKVRPQ</sequence>
<dbReference type="EMBL" id="VSRR010092915">
    <property type="protein sequence ID" value="MPC92897.1"/>
    <property type="molecule type" value="Genomic_DNA"/>
</dbReference>
<name>A0A5B7JI09_PORTR</name>
<organism evidence="1 2">
    <name type="scientific">Portunus trituberculatus</name>
    <name type="common">Swimming crab</name>
    <name type="synonym">Neptunus trituberculatus</name>
    <dbReference type="NCBI Taxonomy" id="210409"/>
    <lineage>
        <taxon>Eukaryota</taxon>
        <taxon>Metazoa</taxon>
        <taxon>Ecdysozoa</taxon>
        <taxon>Arthropoda</taxon>
        <taxon>Crustacea</taxon>
        <taxon>Multicrustacea</taxon>
        <taxon>Malacostraca</taxon>
        <taxon>Eumalacostraca</taxon>
        <taxon>Eucarida</taxon>
        <taxon>Decapoda</taxon>
        <taxon>Pleocyemata</taxon>
        <taxon>Brachyura</taxon>
        <taxon>Eubrachyura</taxon>
        <taxon>Portunoidea</taxon>
        <taxon>Portunidae</taxon>
        <taxon>Portuninae</taxon>
        <taxon>Portunus</taxon>
    </lineage>
</organism>
<reference evidence="1 2" key="1">
    <citation type="submission" date="2019-05" db="EMBL/GenBank/DDBJ databases">
        <title>Another draft genome of Portunus trituberculatus and its Hox gene families provides insights of decapod evolution.</title>
        <authorList>
            <person name="Jeong J.-H."/>
            <person name="Song I."/>
            <person name="Kim S."/>
            <person name="Choi T."/>
            <person name="Kim D."/>
            <person name="Ryu S."/>
            <person name="Kim W."/>
        </authorList>
    </citation>
    <scope>NUCLEOTIDE SEQUENCE [LARGE SCALE GENOMIC DNA]</scope>
    <source>
        <tissue evidence="1">Muscle</tissue>
    </source>
</reference>
<protein>
    <submittedName>
        <fullName evidence="1">Uncharacterized protein</fullName>
    </submittedName>
</protein>
<evidence type="ECO:0000313" key="1">
    <source>
        <dbReference type="EMBL" id="MPC92897.1"/>
    </source>
</evidence>
<proteinExistence type="predicted"/>
<gene>
    <name evidence="1" type="ORF">E2C01_088010</name>
</gene>
<dbReference type="OrthoDB" id="5841594at2759"/>
<dbReference type="Proteomes" id="UP000324222">
    <property type="component" value="Unassembled WGS sequence"/>
</dbReference>
<dbReference type="AlphaFoldDB" id="A0A5B7JI09"/>
<keyword evidence="2" id="KW-1185">Reference proteome</keyword>
<accession>A0A5B7JI09</accession>
<comment type="caution">
    <text evidence="1">The sequence shown here is derived from an EMBL/GenBank/DDBJ whole genome shotgun (WGS) entry which is preliminary data.</text>
</comment>